<dbReference type="Proteomes" id="UP001454036">
    <property type="component" value="Unassembled WGS sequence"/>
</dbReference>
<dbReference type="Pfam" id="PF13966">
    <property type="entry name" value="zf-RVT"/>
    <property type="match status" value="1"/>
</dbReference>
<gene>
    <name evidence="2" type="ORF">LIER_39352</name>
</gene>
<sequence>MIEKLRDLKVSDLIDDEIGVWDVRKVRSLFYPIDSEAILQISLNRLGSRDIPLWANHHGGKFTVKAAYQHIVQSGTNMVNMASSRNSNPQTYKRLWKMKVPRKVIHFFYNAIHNRLATTDNLVKPGVNVDRTCSLCQTEEESIMHVSQDCYFTREVNRQLNIKNIANRVLDFRDLFLQWIICWKSIELILV</sequence>
<dbReference type="AlphaFoldDB" id="A0AAV3QG20"/>
<name>A0AAV3QG20_LITER</name>
<accession>A0AAV3QG20</accession>
<reference evidence="2 3" key="1">
    <citation type="submission" date="2024-01" db="EMBL/GenBank/DDBJ databases">
        <title>The complete chloroplast genome sequence of Lithospermum erythrorhizon: insights into the phylogenetic relationship among Boraginaceae species and the maternal lineages of purple gromwells.</title>
        <authorList>
            <person name="Okada T."/>
            <person name="Watanabe K."/>
        </authorList>
    </citation>
    <scope>NUCLEOTIDE SEQUENCE [LARGE SCALE GENOMIC DNA]</scope>
</reference>
<keyword evidence="3" id="KW-1185">Reference proteome</keyword>
<protein>
    <recommendedName>
        <fullName evidence="1">Reverse transcriptase zinc-binding domain-containing protein</fullName>
    </recommendedName>
</protein>
<proteinExistence type="predicted"/>
<evidence type="ECO:0000313" key="2">
    <source>
        <dbReference type="EMBL" id="GAA0162133.1"/>
    </source>
</evidence>
<comment type="caution">
    <text evidence="2">The sequence shown here is derived from an EMBL/GenBank/DDBJ whole genome shotgun (WGS) entry which is preliminary data.</text>
</comment>
<dbReference type="EMBL" id="BAABME010021019">
    <property type="protein sequence ID" value="GAA0162133.1"/>
    <property type="molecule type" value="Genomic_DNA"/>
</dbReference>
<dbReference type="InterPro" id="IPR026960">
    <property type="entry name" value="RVT-Znf"/>
</dbReference>
<organism evidence="2 3">
    <name type="scientific">Lithospermum erythrorhizon</name>
    <name type="common">Purple gromwell</name>
    <name type="synonym">Lithospermum officinale var. erythrorhizon</name>
    <dbReference type="NCBI Taxonomy" id="34254"/>
    <lineage>
        <taxon>Eukaryota</taxon>
        <taxon>Viridiplantae</taxon>
        <taxon>Streptophyta</taxon>
        <taxon>Embryophyta</taxon>
        <taxon>Tracheophyta</taxon>
        <taxon>Spermatophyta</taxon>
        <taxon>Magnoliopsida</taxon>
        <taxon>eudicotyledons</taxon>
        <taxon>Gunneridae</taxon>
        <taxon>Pentapetalae</taxon>
        <taxon>asterids</taxon>
        <taxon>lamiids</taxon>
        <taxon>Boraginales</taxon>
        <taxon>Boraginaceae</taxon>
        <taxon>Boraginoideae</taxon>
        <taxon>Lithospermeae</taxon>
        <taxon>Lithospermum</taxon>
    </lineage>
</organism>
<feature type="domain" description="Reverse transcriptase zinc-binding" evidence="1">
    <location>
        <begin position="62"/>
        <end position="156"/>
    </location>
</feature>
<evidence type="ECO:0000313" key="3">
    <source>
        <dbReference type="Proteomes" id="UP001454036"/>
    </source>
</evidence>
<evidence type="ECO:0000259" key="1">
    <source>
        <dbReference type="Pfam" id="PF13966"/>
    </source>
</evidence>